<evidence type="ECO:0000313" key="4">
    <source>
        <dbReference type="EMBL" id="GCL42962.1"/>
    </source>
</evidence>
<dbReference type="AlphaFoldDB" id="A0A480AEU9"/>
<comment type="caution">
    <text evidence="4">The sequence shown here is derived from an EMBL/GenBank/DDBJ whole genome shotgun (WGS) entry which is preliminary data.</text>
</comment>
<evidence type="ECO:0000313" key="5">
    <source>
        <dbReference type="Proteomes" id="UP000299367"/>
    </source>
</evidence>
<dbReference type="Proteomes" id="UP000299367">
    <property type="component" value="Unassembled WGS sequence"/>
</dbReference>
<dbReference type="InterPro" id="IPR002104">
    <property type="entry name" value="Integrase_catalytic"/>
</dbReference>
<keyword evidence="1" id="KW-0233">DNA recombination</keyword>
<dbReference type="GO" id="GO:0015074">
    <property type="term" value="P:DNA integration"/>
    <property type="evidence" value="ECO:0007669"/>
    <property type="project" value="InterPro"/>
</dbReference>
<sequence length="469" mass="54218">MREKGLQEIFTDFTPPASTDGSYLGTQTQMKATRQHLEEKFQQGLVDVKSRLKAAKIKVGLVVSGGTIQLQASLPLKPGEIDVRKTGRKQYKLSLNIPANLDGLKTAEEEAHELGKLIARQQFTWNDKYLGQTADQFEDPVKTIGEILAEFETQYFKTHKLTEKSKHTFSYYISHLKRLVGLDTVLTQSAIDQKLQELNNEYAKYSTIKSLKILRSTLNLTSFTLEGIKNKQPKSQPRDIPSDEDIVRYYQSFANYALTRKGTIKRDCLTSWKMWQWVYGMLATYGLRPRELFVNPDISWWFNPENKDHTWKVHPDTKTGSREALPLYPQWVELFDLKNLESLELLNSQVSGKSSYTEINTIRVNCSSWFRRVDIPFSPYDLRHAWAIRAHIMAVPIKAAADNLGHSVEIHTEIYQKWFSLENRKKVIKQAVDKKDDIEAITQENLQLKAEIKQLRQTLAKYEIAEVWK</sequence>
<reference evidence="5" key="1">
    <citation type="submission" date="2019-02" db="EMBL/GenBank/DDBJ databases">
        <title>Draft genome sequence of Dolichospermum planctonicum NIES-80.</title>
        <authorList>
            <person name="Yamaguchi H."/>
            <person name="Suzuki S."/>
            <person name="Kawachi M."/>
        </authorList>
    </citation>
    <scope>NUCLEOTIDE SEQUENCE [LARGE SCALE GENOMIC DNA]</scope>
    <source>
        <strain evidence="5">NIES-80</strain>
    </source>
</reference>
<dbReference type="GO" id="GO:0006310">
    <property type="term" value="P:DNA recombination"/>
    <property type="evidence" value="ECO:0007669"/>
    <property type="project" value="UniProtKB-KW"/>
</dbReference>
<keyword evidence="2" id="KW-0175">Coiled coil</keyword>
<name>A0A480AEU9_9CYAN</name>
<gene>
    <name evidence="4" type="ORF">NIES80_26720</name>
</gene>
<dbReference type="InterPro" id="IPR013762">
    <property type="entry name" value="Integrase-like_cat_sf"/>
</dbReference>
<dbReference type="OrthoDB" id="421803at2"/>
<evidence type="ECO:0000259" key="3">
    <source>
        <dbReference type="PROSITE" id="PS51898"/>
    </source>
</evidence>
<evidence type="ECO:0000256" key="1">
    <source>
        <dbReference type="ARBA" id="ARBA00023172"/>
    </source>
</evidence>
<protein>
    <submittedName>
        <fullName evidence="4">Phage integrase</fullName>
    </submittedName>
</protein>
<dbReference type="GO" id="GO:0003677">
    <property type="term" value="F:DNA binding"/>
    <property type="evidence" value="ECO:0007669"/>
    <property type="project" value="InterPro"/>
</dbReference>
<dbReference type="CDD" id="cd00796">
    <property type="entry name" value="INT_Rci_Hp1_C"/>
    <property type="match status" value="1"/>
</dbReference>
<dbReference type="EMBL" id="BJCF01000030">
    <property type="protein sequence ID" value="GCL42962.1"/>
    <property type="molecule type" value="Genomic_DNA"/>
</dbReference>
<dbReference type="Gene3D" id="1.10.443.10">
    <property type="entry name" value="Intergrase catalytic core"/>
    <property type="match status" value="1"/>
</dbReference>
<dbReference type="PROSITE" id="PS51898">
    <property type="entry name" value="TYR_RECOMBINASE"/>
    <property type="match status" value="1"/>
</dbReference>
<evidence type="ECO:0000256" key="2">
    <source>
        <dbReference type="SAM" id="Coils"/>
    </source>
</evidence>
<organism evidence="4 5">
    <name type="scientific">Dolichospermum planctonicum</name>
    <dbReference type="NCBI Taxonomy" id="136072"/>
    <lineage>
        <taxon>Bacteria</taxon>
        <taxon>Bacillati</taxon>
        <taxon>Cyanobacteriota</taxon>
        <taxon>Cyanophyceae</taxon>
        <taxon>Nostocales</taxon>
        <taxon>Aphanizomenonaceae</taxon>
        <taxon>Dolichospermum</taxon>
    </lineage>
</organism>
<proteinExistence type="predicted"/>
<dbReference type="SUPFAM" id="SSF56349">
    <property type="entry name" value="DNA breaking-rejoining enzymes"/>
    <property type="match status" value="1"/>
</dbReference>
<feature type="coiled-coil region" evidence="2">
    <location>
        <begin position="431"/>
        <end position="465"/>
    </location>
</feature>
<accession>A0A480AEU9</accession>
<feature type="domain" description="Tyr recombinase" evidence="3">
    <location>
        <begin position="235"/>
        <end position="428"/>
    </location>
</feature>
<dbReference type="RefSeq" id="WP_137908498.1">
    <property type="nucleotide sequence ID" value="NZ_BJCF01000030.1"/>
</dbReference>
<dbReference type="InterPro" id="IPR011010">
    <property type="entry name" value="DNA_brk_join_enz"/>
</dbReference>